<dbReference type="PANTHER" id="PTHR31102:SF1">
    <property type="entry name" value="CATION_H+ EXCHANGER DOMAIN-CONTAINING PROTEIN"/>
    <property type="match status" value="1"/>
</dbReference>
<sequence>MNKDLLLSRFFLPALWAVDNDIQREITLATSIALIIVLGLLADYAFRRFRLPGLVGMLIAGVVCGPYVLNLMAPEMMAVSADFRRIALIVILLRAGFELHRDTLRRVGRAAIFMSCVPALFEIAGIMLVAPHLLGISTLEAALLGAILGAVSPAVVVPLMIDFMDRGRGTKKGIPTLVLAASSIDDVFVIVLFSIFLGMSGEGPVNLWAKLGEIPVSISLGIIVGLIPGYILYKLFTRYDWRSPKRTIVVMGVAILLTWIERETEKWVPVASLLGVMTIGFMILDKSEAIAHIISQKLKKLWVFAELLLFVLVGAQVNVRVAWDAGLAGMLVIWIGLVFRSVGTYISLIKTPLTVKEKLFCVVAYVPKATVQAAIGALPLAAGVPAGEVILAVAVLSILLTAPLGAIGITIFGEKVLDHGERGLYRFRDLREKMRLPIPGERVRSKRFGTIWKVIEQKETWLEAPGGSATDKIPAIYLRYWKEDSTNGPGTGKTQGYRYSQMDPSFEDHWEILYDW</sequence>
<evidence type="ECO:0000256" key="1">
    <source>
        <dbReference type="ARBA" id="ARBA00004141"/>
    </source>
</evidence>
<dbReference type="GO" id="GO:0016020">
    <property type="term" value="C:membrane"/>
    <property type="evidence" value="ECO:0007669"/>
    <property type="project" value="UniProtKB-SubCell"/>
</dbReference>
<evidence type="ECO:0000313" key="7">
    <source>
        <dbReference type="EMBL" id="SPD73306.1"/>
    </source>
</evidence>
<feature type="domain" description="Cation/H+ exchanger transmembrane" evidence="6">
    <location>
        <begin position="35"/>
        <end position="412"/>
    </location>
</feature>
<name>A0A445MV02_9BACT</name>
<dbReference type="GO" id="GO:0015297">
    <property type="term" value="F:antiporter activity"/>
    <property type="evidence" value="ECO:0007669"/>
    <property type="project" value="InterPro"/>
</dbReference>
<accession>A0A445MV02</accession>
<keyword evidence="4 5" id="KW-0472">Membrane</keyword>
<dbReference type="GO" id="GO:1902600">
    <property type="term" value="P:proton transmembrane transport"/>
    <property type="evidence" value="ECO:0007669"/>
    <property type="project" value="InterPro"/>
</dbReference>
<feature type="transmembrane region" description="Helical" evidence="5">
    <location>
        <begin position="325"/>
        <end position="348"/>
    </location>
</feature>
<evidence type="ECO:0000256" key="4">
    <source>
        <dbReference type="ARBA" id="ARBA00023136"/>
    </source>
</evidence>
<dbReference type="InterPro" id="IPR038770">
    <property type="entry name" value="Na+/solute_symporter_sf"/>
</dbReference>
<reference evidence="7" key="1">
    <citation type="submission" date="2018-01" db="EMBL/GenBank/DDBJ databases">
        <authorList>
            <person name="Regsiter A."/>
            <person name="William W."/>
        </authorList>
    </citation>
    <scope>NUCLEOTIDE SEQUENCE</scope>
    <source>
        <strain evidence="7">TRIP AH-1</strain>
    </source>
</reference>
<feature type="transmembrane region" description="Helical" evidence="5">
    <location>
        <begin position="301"/>
        <end position="319"/>
    </location>
</feature>
<feature type="transmembrane region" description="Helical" evidence="5">
    <location>
        <begin position="360"/>
        <end position="383"/>
    </location>
</feature>
<feature type="transmembrane region" description="Helical" evidence="5">
    <location>
        <begin position="111"/>
        <end position="130"/>
    </location>
</feature>
<protein>
    <submittedName>
        <fullName evidence="7">NhaP-type Na+(K+)/H+ antiporter</fullName>
    </submittedName>
</protein>
<dbReference type="InterPro" id="IPR006153">
    <property type="entry name" value="Cation/H_exchanger_TM"/>
</dbReference>
<feature type="transmembrane region" description="Helical" evidence="5">
    <location>
        <begin position="53"/>
        <end position="71"/>
    </location>
</feature>
<proteinExistence type="predicted"/>
<feature type="transmembrane region" description="Helical" evidence="5">
    <location>
        <begin position="389"/>
        <end position="412"/>
    </location>
</feature>
<comment type="subcellular location">
    <subcellularLocation>
        <location evidence="1">Membrane</location>
        <topology evidence="1">Multi-pass membrane protein</topology>
    </subcellularLocation>
</comment>
<dbReference type="AlphaFoldDB" id="A0A445MV02"/>
<organism evidence="7">
    <name type="scientific">uncultured Desulfobacterium sp</name>
    <dbReference type="NCBI Taxonomy" id="201089"/>
    <lineage>
        <taxon>Bacteria</taxon>
        <taxon>Pseudomonadati</taxon>
        <taxon>Thermodesulfobacteriota</taxon>
        <taxon>Desulfobacteria</taxon>
        <taxon>Desulfobacterales</taxon>
        <taxon>Desulfobacteriaceae</taxon>
        <taxon>Desulfobacterium</taxon>
        <taxon>environmental samples</taxon>
    </lineage>
</organism>
<feature type="transmembrane region" description="Helical" evidence="5">
    <location>
        <begin position="27"/>
        <end position="46"/>
    </location>
</feature>
<keyword evidence="3 5" id="KW-1133">Transmembrane helix</keyword>
<evidence type="ECO:0000256" key="2">
    <source>
        <dbReference type="ARBA" id="ARBA00022692"/>
    </source>
</evidence>
<feature type="transmembrane region" description="Helical" evidence="5">
    <location>
        <begin position="142"/>
        <end position="161"/>
    </location>
</feature>
<keyword evidence="2 5" id="KW-0812">Transmembrane</keyword>
<feature type="transmembrane region" description="Helical" evidence="5">
    <location>
        <begin position="173"/>
        <end position="196"/>
    </location>
</feature>
<feature type="transmembrane region" description="Helical" evidence="5">
    <location>
        <begin position="83"/>
        <end position="99"/>
    </location>
</feature>
<evidence type="ECO:0000256" key="5">
    <source>
        <dbReference type="SAM" id="Phobius"/>
    </source>
</evidence>
<dbReference type="EMBL" id="OJIN01000090">
    <property type="protein sequence ID" value="SPD73306.1"/>
    <property type="molecule type" value="Genomic_DNA"/>
</dbReference>
<evidence type="ECO:0000256" key="3">
    <source>
        <dbReference type="ARBA" id="ARBA00022989"/>
    </source>
</evidence>
<dbReference type="Pfam" id="PF00999">
    <property type="entry name" value="Na_H_Exchanger"/>
    <property type="match status" value="1"/>
</dbReference>
<dbReference type="InterPro" id="IPR051843">
    <property type="entry name" value="CPA1_transporter"/>
</dbReference>
<evidence type="ECO:0000259" key="6">
    <source>
        <dbReference type="Pfam" id="PF00999"/>
    </source>
</evidence>
<feature type="transmembrane region" description="Helical" evidence="5">
    <location>
        <begin position="216"/>
        <end position="233"/>
    </location>
</feature>
<dbReference type="Gene3D" id="1.20.1530.20">
    <property type="match status" value="1"/>
</dbReference>
<gene>
    <name evidence="7" type="ORF">PITCH_A180008</name>
</gene>
<dbReference type="PANTHER" id="PTHR31102">
    <property type="match status" value="1"/>
</dbReference>